<proteinExistence type="inferred from homology"/>
<reference evidence="9 10" key="1">
    <citation type="submission" date="2019-03" db="EMBL/GenBank/DDBJ databases">
        <title>Paraburkholderia sp. 4M-K11, isolated from subtropical forest soil.</title>
        <authorList>
            <person name="Gao Z.-H."/>
            <person name="Qiu L.-H."/>
        </authorList>
    </citation>
    <scope>NUCLEOTIDE SEQUENCE [LARGE SCALE GENOMIC DNA]</scope>
    <source>
        <strain evidence="9 10">4M-K11</strain>
    </source>
</reference>
<feature type="domain" description="RNA polymerase sigma factor 70 region 4 type 2" evidence="8">
    <location>
        <begin position="116"/>
        <end position="167"/>
    </location>
</feature>
<dbReference type="PANTHER" id="PTHR43133">
    <property type="entry name" value="RNA POLYMERASE ECF-TYPE SIGMA FACTO"/>
    <property type="match status" value="1"/>
</dbReference>
<dbReference type="Gene3D" id="1.10.10.10">
    <property type="entry name" value="Winged helix-like DNA-binding domain superfamily/Winged helix DNA-binding domain"/>
    <property type="match status" value="1"/>
</dbReference>
<evidence type="ECO:0000256" key="5">
    <source>
        <dbReference type="ARBA" id="ARBA00023163"/>
    </source>
</evidence>
<comment type="caution">
    <text evidence="9">The sequence shown here is derived from an EMBL/GenBank/DDBJ whole genome shotgun (WGS) entry which is preliminary data.</text>
</comment>
<dbReference type="GO" id="GO:0003677">
    <property type="term" value="F:DNA binding"/>
    <property type="evidence" value="ECO:0007669"/>
    <property type="project" value="UniProtKB-KW"/>
</dbReference>
<evidence type="ECO:0000259" key="8">
    <source>
        <dbReference type="Pfam" id="PF08281"/>
    </source>
</evidence>
<dbReference type="NCBIfam" id="TIGR02937">
    <property type="entry name" value="sigma70-ECF"/>
    <property type="match status" value="1"/>
</dbReference>
<dbReference type="SUPFAM" id="SSF88946">
    <property type="entry name" value="Sigma2 domain of RNA polymerase sigma factors"/>
    <property type="match status" value="1"/>
</dbReference>
<gene>
    <name evidence="9" type="ORF">EYW47_40330</name>
</gene>
<dbReference type="AlphaFoldDB" id="A0A4R5LX82"/>
<keyword evidence="2 6" id="KW-0805">Transcription regulation</keyword>
<feature type="domain" description="RNA polymerase sigma-70 region 2" evidence="7">
    <location>
        <begin position="16"/>
        <end position="78"/>
    </location>
</feature>
<accession>A0A4R5LX82</accession>
<dbReference type="RefSeq" id="WP_133200371.1">
    <property type="nucleotide sequence ID" value="NZ_JBHUCW010000010.1"/>
</dbReference>
<dbReference type="InterPro" id="IPR013324">
    <property type="entry name" value="RNA_pol_sigma_r3/r4-like"/>
</dbReference>
<evidence type="ECO:0000256" key="4">
    <source>
        <dbReference type="ARBA" id="ARBA00023125"/>
    </source>
</evidence>
<dbReference type="Gene3D" id="1.10.1740.10">
    <property type="match status" value="1"/>
</dbReference>
<sequence>MNDLTTIRRFETLVIPHMNSAYSVARWLTHNDQDAQDVVQEAYVKAFRFIDSFQGVDARAWLLTIVRNAFYTWYQQNKARAAESQVFEEDAYVPEPGDGGIESPEVLVMRDQNRKQVNKALSMLSLEHREIIVLREIEELSYKEIAGIVGIPMGTVMSRLGRGRQQLASILARMGQEA</sequence>
<dbReference type="GO" id="GO:0006352">
    <property type="term" value="P:DNA-templated transcription initiation"/>
    <property type="evidence" value="ECO:0007669"/>
    <property type="project" value="InterPro"/>
</dbReference>
<evidence type="ECO:0000256" key="1">
    <source>
        <dbReference type="ARBA" id="ARBA00010641"/>
    </source>
</evidence>
<keyword evidence="5 6" id="KW-0804">Transcription</keyword>
<dbReference type="InterPro" id="IPR013325">
    <property type="entry name" value="RNA_pol_sigma_r2"/>
</dbReference>
<dbReference type="InterPro" id="IPR039425">
    <property type="entry name" value="RNA_pol_sigma-70-like"/>
</dbReference>
<dbReference type="PROSITE" id="PS01063">
    <property type="entry name" value="SIGMA70_ECF"/>
    <property type="match status" value="1"/>
</dbReference>
<organism evidence="9 10">
    <name type="scientific">Paraburkholderia silviterrae</name>
    <dbReference type="NCBI Taxonomy" id="2528715"/>
    <lineage>
        <taxon>Bacteria</taxon>
        <taxon>Pseudomonadati</taxon>
        <taxon>Pseudomonadota</taxon>
        <taxon>Betaproteobacteria</taxon>
        <taxon>Burkholderiales</taxon>
        <taxon>Burkholderiaceae</taxon>
        <taxon>Paraburkholderia</taxon>
    </lineage>
</organism>
<dbReference type="PANTHER" id="PTHR43133:SF25">
    <property type="entry name" value="RNA POLYMERASE SIGMA FACTOR RFAY-RELATED"/>
    <property type="match status" value="1"/>
</dbReference>
<dbReference type="InterPro" id="IPR013249">
    <property type="entry name" value="RNA_pol_sigma70_r4_t2"/>
</dbReference>
<dbReference type="Pfam" id="PF04542">
    <property type="entry name" value="Sigma70_r2"/>
    <property type="match status" value="1"/>
</dbReference>
<dbReference type="InterPro" id="IPR014284">
    <property type="entry name" value="RNA_pol_sigma-70_dom"/>
</dbReference>
<evidence type="ECO:0000256" key="3">
    <source>
        <dbReference type="ARBA" id="ARBA00023082"/>
    </source>
</evidence>
<dbReference type="SUPFAM" id="SSF88659">
    <property type="entry name" value="Sigma3 and sigma4 domains of RNA polymerase sigma factors"/>
    <property type="match status" value="1"/>
</dbReference>
<dbReference type="Proteomes" id="UP000295722">
    <property type="component" value="Unassembled WGS sequence"/>
</dbReference>
<dbReference type="InterPro" id="IPR036388">
    <property type="entry name" value="WH-like_DNA-bd_sf"/>
</dbReference>
<comment type="similarity">
    <text evidence="1 6">Belongs to the sigma-70 factor family. ECF subfamily.</text>
</comment>
<keyword evidence="10" id="KW-1185">Reference proteome</keyword>
<evidence type="ECO:0000313" key="9">
    <source>
        <dbReference type="EMBL" id="TDG16588.1"/>
    </source>
</evidence>
<keyword evidence="4 6" id="KW-0238">DNA-binding</keyword>
<evidence type="ECO:0000259" key="7">
    <source>
        <dbReference type="Pfam" id="PF04542"/>
    </source>
</evidence>
<dbReference type="CDD" id="cd06171">
    <property type="entry name" value="Sigma70_r4"/>
    <property type="match status" value="1"/>
</dbReference>
<evidence type="ECO:0000313" key="10">
    <source>
        <dbReference type="Proteomes" id="UP000295722"/>
    </source>
</evidence>
<dbReference type="OrthoDB" id="9797134at2"/>
<dbReference type="GO" id="GO:0016987">
    <property type="term" value="F:sigma factor activity"/>
    <property type="evidence" value="ECO:0007669"/>
    <property type="project" value="UniProtKB-KW"/>
</dbReference>
<name>A0A4R5LX82_9BURK</name>
<dbReference type="EMBL" id="SMRP01000064">
    <property type="protein sequence ID" value="TDG16588.1"/>
    <property type="molecule type" value="Genomic_DNA"/>
</dbReference>
<dbReference type="Pfam" id="PF08281">
    <property type="entry name" value="Sigma70_r4_2"/>
    <property type="match status" value="1"/>
</dbReference>
<keyword evidence="3 6" id="KW-0731">Sigma factor</keyword>
<protein>
    <recommendedName>
        <fullName evidence="6">RNA polymerase sigma factor</fullName>
    </recommendedName>
</protein>
<dbReference type="InterPro" id="IPR000838">
    <property type="entry name" value="RNA_pol_sigma70_ECF_CS"/>
</dbReference>
<dbReference type="InterPro" id="IPR007627">
    <property type="entry name" value="RNA_pol_sigma70_r2"/>
</dbReference>
<evidence type="ECO:0000256" key="6">
    <source>
        <dbReference type="RuleBase" id="RU000716"/>
    </source>
</evidence>
<evidence type="ECO:0000256" key="2">
    <source>
        <dbReference type="ARBA" id="ARBA00023015"/>
    </source>
</evidence>